<name>A0A103Y8M2_CYNCS</name>
<proteinExistence type="predicted"/>
<gene>
    <name evidence="1" type="ORF">Ccrd_017149</name>
</gene>
<dbReference type="EMBL" id="LEKV01002012">
    <property type="protein sequence ID" value="KVI04535.1"/>
    <property type="molecule type" value="Genomic_DNA"/>
</dbReference>
<keyword evidence="2" id="KW-1185">Reference proteome</keyword>
<accession>A0A103Y8M2</accession>
<sequence>MDDERKKLIKKKRRDESVSFSASLPEDVDGVFAESDCVVKYSSHPCFEIRKSILEMIRYTKSARVEPRLLLCTDDEASSDCKVSAKVIKHYKVDQHQMFNLMSLVKVPGVEV</sequence>
<comment type="caution">
    <text evidence="1">The sequence shown here is derived from an EMBL/GenBank/DDBJ whole genome shotgun (WGS) entry which is preliminary data.</text>
</comment>
<dbReference type="Gramene" id="KVI04535">
    <property type="protein sequence ID" value="KVI04535"/>
    <property type="gene ID" value="Ccrd_017149"/>
</dbReference>
<evidence type="ECO:0000313" key="2">
    <source>
        <dbReference type="Proteomes" id="UP000243975"/>
    </source>
</evidence>
<dbReference type="Proteomes" id="UP000243975">
    <property type="component" value="Unassembled WGS sequence"/>
</dbReference>
<reference evidence="1 2" key="1">
    <citation type="journal article" date="2016" name="Sci. Rep.">
        <title>The genome sequence of the outbreeding globe artichoke constructed de novo incorporating a phase-aware low-pass sequencing strategy of F1 progeny.</title>
        <authorList>
            <person name="Scaglione D."/>
            <person name="Reyes-Chin-Wo S."/>
            <person name="Acquadro A."/>
            <person name="Froenicke L."/>
            <person name="Portis E."/>
            <person name="Beitel C."/>
            <person name="Tirone M."/>
            <person name="Mauro R."/>
            <person name="Lo Monaco A."/>
            <person name="Mauromicale G."/>
            <person name="Faccioli P."/>
            <person name="Cattivelli L."/>
            <person name="Rieseberg L."/>
            <person name="Michelmore R."/>
            <person name="Lanteri S."/>
        </authorList>
    </citation>
    <scope>NUCLEOTIDE SEQUENCE [LARGE SCALE GENOMIC DNA]</scope>
    <source>
        <strain evidence="1">2C</strain>
    </source>
</reference>
<evidence type="ECO:0000313" key="1">
    <source>
        <dbReference type="EMBL" id="KVI04535.1"/>
    </source>
</evidence>
<dbReference type="AlphaFoldDB" id="A0A103Y8M2"/>
<organism evidence="1 2">
    <name type="scientific">Cynara cardunculus var. scolymus</name>
    <name type="common">Globe artichoke</name>
    <name type="synonym">Cynara scolymus</name>
    <dbReference type="NCBI Taxonomy" id="59895"/>
    <lineage>
        <taxon>Eukaryota</taxon>
        <taxon>Viridiplantae</taxon>
        <taxon>Streptophyta</taxon>
        <taxon>Embryophyta</taxon>
        <taxon>Tracheophyta</taxon>
        <taxon>Spermatophyta</taxon>
        <taxon>Magnoliopsida</taxon>
        <taxon>eudicotyledons</taxon>
        <taxon>Gunneridae</taxon>
        <taxon>Pentapetalae</taxon>
        <taxon>asterids</taxon>
        <taxon>campanulids</taxon>
        <taxon>Asterales</taxon>
        <taxon>Asteraceae</taxon>
        <taxon>Carduoideae</taxon>
        <taxon>Cardueae</taxon>
        <taxon>Carduinae</taxon>
        <taxon>Cynara</taxon>
    </lineage>
</organism>
<protein>
    <submittedName>
        <fullName evidence="1">Uncharacterized protein</fullName>
    </submittedName>
</protein>